<name>A0AAV9LEP7_9SOLN</name>
<gene>
    <name evidence="1" type="ORF">R3W88_026875</name>
</gene>
<dbReference type="PANTHER" id="PTHR33116">
    <property type="entry name" value="REVERSE TRANSCRIPTASE ZINC-BINDING DOMAIN-CONTAINING PROTEIN-RELATED-RELATED"/>
    <property type="match status" value="1"/>
</dbReference>
<sequence length="108" mass="12836">MPKLSPPINHLSYADDMILFYLGEKKSVGMVIKVLREYERISGQMVNLNKSFFYLHDNTPLIVSLRLRRMTGIKQRSFPFTYLGCPVFYGRKKLRYFDDLLKKIQKRL</sequence>
<reference evidence="1 2" key="1">
    <citation type="submission" date="2023-10" db="EMBL/GenBank/DDBJ databases">
        <title>Genome-Wide Identification Analysis in wild type Solanum Pinnatisectum Reveals Some Genes Defensing Phytophthora Infestans.</title>
        <authorList>
            <person name="Sun C."/>
        </authorList>
    </citation>
    <scope>NUCLEOTIDE SEQUENCE [LARGE SCALE GENOMIC DNA]</scope>
    <source>
        <strain evidence="1">LQN</strain>
        <tissue evidence="1">Leaf</tissue>
    </source>
</reference>
<protein>
    <recommendedName>
        <fullName evidence="3">Reverse transcriptase domain-containing protein</fullName>
    </recommendedName>
</protein>
<accession>A0AAV9LEP7</accession>
<keyword evidence="2" id="KW-1185">Reference proteome</keyword>
<dbReference type="Proteomes" id="UP001311915">
    <property type="component" value="Unassembled WGS sequence"/>
</dbReference>
<evidence type="ECO:0000313" key="1">
    <source>
        <dbReference type="EMBL" id="KAK4724096.1"/>
    </source>
</evidence>
<dbReference type="PANTHER" id="PTHR33116:SF67">
    <property type="entry name" value="REVERSE TRANSCRIPTASE"/>
    <property type="match status" value="1"/>
</dbReference>
<dbReference type="EMBL" id="JAWPEI010000006">
    <property type="protein sequence ID" value="KAK4724096.1"/>
    <property type="molecule type" value="Genomic_DNA"/>
</dbReference>
<evidence type="ECO:0000313" key="2">
    <source>
        <dbReference type="Proteomes" id="UP001311915"/>
    </source>
</evidence>
<comment type="caution">
    <text evidence="1">The sequence shown here is derived from an EMBL/GenBank/DDBJ whole genome shotgun (WGS) entry which is preliminary data.</text>
</comment>
<organism evidence="1 2">
    <name type="scientific">Solanum pinnatisectum</name>
    <name type="common">tansyleaf nightshade</name>
    <dbReference type="NCBI Taxonomy" id="50273"/>
    <lineage>
        <taxon>Eukaryota</taxon>
        <taxon>Viridiplantae</taxon>
        <taxon>Streptophyta</taxon>
        <taxon>Embryophyta</taxon>
        <taxon>Tracheophyta</taxon>
        <taxon>Spermatophyta</taxon>
        <taxon>Magnoliopsida</taxon>
        <taxon>eudicotyledons</taxon>
        <taxon>Gunneridae</taxon>
        <taxon>Pentapetalae</taxon>
        <taxon>asterids</taxon>
        <taxon>lamiids</taxon>
        <taxon>Solanales</taxon>
        <taxon>Solanaceae</taxon>
        <taxon>Solanoideae</taxon>
        <taxon>Solaneae</taxon>
        <taxon>Solanum</taxon>
    </lineage>
</organism>
<dbReference type="AlphaFoldDB" id="A0AAV9LEP7"/>
<evidence type="ECO:0008006" key="3">
    <source>
        <dbReference type="Google" id="ProtNLM"/>
    </source>
</evidence>
<proteinExistence type="predicted"/>